<accession>A0A813FRK3</accession>
<keyword evidence="16" id="KW-1185">Reference proteome</keyword>
<feature type="domain" description="MIP18 family-like" evidence="14">
    <location>
        <begin position="806"/>
        <end position="870"/>
    </location>
</feature>
<keyword evidence="9" id="KW-0411">Iron-sulfur</keyword>
<comment type="similarity">
    <text evidence="11">Belongs to the Mrp/NBP35 ATP-binding proteins family.</text>
</comment>
<gene>
    <name evidence="15" type="ORF">PGLA1383_LOCUS32850</name>
</gene>
<feature type="transmembrane region" description="Helical" evidence="13">
    <location>
        <begin position="344"/>
        <end position="370"/>
    </location>
</feature>
<feature type="transmembrane region" description="Helical" evidence="13">
    <location>
        <begin position="235"/>
        <end position="255"/>
    </location>
</feature>
<dbReference type="GO" id="GO:0022857">
    <property type="term" value="F:transmembrane transporter activity"/>
    <property type="evidence" value="ECO:0007669"/>
    <property type="project" value="InterPro"/>
</dbReference>
<dbReference type="GO" id="GO:0140663">
    <property type="term" value="F:ATP-dependent FeS chaperone activity"/>
    <property type="evidence" value="ECO:0007669"/>
    <property type="project" value="InterPro"/>
</dbReference>
<evidence type="ECO:0000256" key="5">
    <source>
        <dbReference type="ARBA" id="ARBA00022741"/>
    </source>
</evidence>
<dbReference type="GO" id="GO:0051539">
    <property type="term" value="F:4 iron, 4 sulfur cluster binding"/>
    <property type="evidence" value="ECO:0007669"/>
    <property type="project" value="TreeGrafter"/>
</dbReference>
<comment type="subcellular location">
    <subcellularLocation>
        <location evidence="1">Membrane</location>
        <topology evidence="1">Multi-pass membrane protein</topology>
    </subcellularLocation>
</comment>
<feature type="transmembrane region" description="Helical" evidence="13">
    <location>
        <begin position="301"/>
        <end position="324"/>
    </location>
</feature>
<dbReference type="EMBL" id="CAJNNV010025569">
    <property type="protein sequence ID" value="CAE8615134.1"/>
    <property type="molecule type" value="Genomic_DNA"/>
</dbReference>
<dbReference type="InterPro" id="IPR033756">
    <property type="entry name" value="YlxH/NBP35"/>
</dbReference>
<evidence type="ECO:0000256" key="4">
    <source>
        <dbReference type="ARBA" id="ARBA00022723"/>
    </source>
</evidence>
<evidence type="ECO:0000256" key="1">
    <source>
        <dbReference type="ARBA" id="ARBA00004141"/>
    </source>
</evidence>
<feature type="transmembrane region" description="Helical" evidence="13">
    <location>
        <begin position="598"/>
        <end position="617"/>
    </location>
</feature>
<dbReference type="Pfam" id="PF01535">
    <property type="entry name" value="PPR"/>
    <property type="match status" value="1"/>
</dbReference>
<dbReference type="GO" id="GO:0016020">
    <property type="term" value="C:membrane"/>
    <property type="evidence" value="ECO:0007669"/>
    <property type="project" value="UniProtKB-SubCell"/>
</dbReference>
<dbReference type="OrthoDB" id="1741334at2759"/>
<evidence type="ECO:0000256" key="7">
    <source>
        <dbReference type="ARBA" id="ARBA00022989"/>
    </source>
</evidence>
<keyword evidence="7 13" id="KW-1133">Transmembrane helix</keyword>
<evidence type="ECO:0000256" key="8">
    <source>
        <dbReference type="ARBA" id="ARBA00023004"/>
    </source>
</evidence>
<dbReference type="InterPro" id="IPR002885">
    <property type="entry name" value="PPR_rpt"/>
</dbReference>
<dbReference type="Proteomes" id="UP000654075">
    <property type="component" value="Unassembled WGS sequence"/>
</dbReference>
<feature type="transmembrane region" description="Helical" evidence="13">
    <location>
        <begin position="470"/>
        <end position="490"/>
    </location>
</feature>
<dbReference type="Pfam" id="PF13041">
    <property type="entry name" value="PPR_2"/>
    <property type="match status" value="1"/>
</dbReference>
<dbReference type="InterPro" id="IPR000808">
    <property type="entry name" value="Mrp-like_CS"/>
</dbReference>
<dbReference type="NCBIfam" id="TIGR00756">
    <property type="entry name" value="PPR"/>
    <property type="match status" value="1"/>
</dbReference>
<dbReference type="CDD" id="cd02037">
    <property type="entry name" value="Mrp_NBP35"/>
    <property type="match status" value="1"/>
</dbReference>
<feature type="transmembrane region" description="Helical" evidence="13">
    <location>
        <begin position="208"/>
        <end position="228"/>
    </location>
</feature>
<comment type="similarity">
    <text evidence="2">Belongs to the CTL (choline transporter-like) family.</text>
</comment>
<dbReference type="PANTHER" id="PTHR42961">
    <property type="entry name" value="IRON-SULFUR PROTEIN NUBPL"/>
    <property type="match status" value="1"/>
</dbReference>
<dbReference type="Pfam" id="PF01883">
    <property type="entry name" value="FeS_assembly_P"/>
    <property type="match status" value="1"/>
</dbReference>
<dbReference type="InterPro" id="IPR034904">
    <property type="entry name" value="FSCA_dom_sf"/>
</dbReference>
<dbReference type="Gene3D" id="1.25.40.10">
    <property type="entry name" value="Tetratricopeptide repeat domain"/>
    <property type="match status" value="1"/>
</dbReference>
<dbReference type="Gene3D" id="3.30.300.130">
    <property type="entry name" value="Fe-S cluster assembly (FSCA)"/>
    <property type="match status" value="1"/>
</dbReference>
<protein>
    <recommendedName>
        <fullName evidence="14">MIP18 family-like domain-containing protein</fullName>
    </recommendedName>
</protein>
<dbReference type="SUPFAM" id="SSF117916">
    <property type="entry name" value="Fe-S cluster assembly (FSCA) domain-like"/>
    <property type="match status" value="1"/>
</dbReference>
<dbReference type="PROSITE" id="PS01215">
    <property type="entry name" value="MRP"/>
    <property type="match status" value="1"/>
</dbReference>
<dbReference type="PANTHER" id="PTHR42961:SF2">
    <property type="entry name" value="IRON-SULFUR PROTEIN NUBPL"/>
    <property type="match status" value="1"/>
</dbReference>
<dbReference type="InterPro" id="IPR044304">
    <property type="entry name" value="NUBPL-like"/>
</dbReference>
<keyword evidence="6" id="KW-0067">ATP-binding</keyword>
<dbReference type="GO" id="GO:0046872">
    <property type="term" value="F:metal ion binding"/>
    <property type="evidence" value="ECO:0007669"/>
    <property type="project" value="UniProtKB-KW"/>
</dbReference>
<evidence type="ECO:0000256" key="10">
    <source>
        <dbReference type="ARBA" id="ARBA00023136"/>
    </source>
</evidence>
<dbReference type="GO" id="GO:0005524">
    <property type="term" value="F:ATP binding"/>
    <property type="evidence" value="ECO:0007669"/>
    <property type="project" value="UniProtKB-KW"/>
</dbReference>
<evidence type="ECO:0000259" key="14">
    <source>
        <dbReference type="Pfam" id="PF01883"/>
    </source>
</evidence>
<evidence type="ECO:0000313" key="15">
    <source>
        <dbReference type="EMBL" id="CAE8615134.1"/>
    </source>
</evidence>
<dbReference type="Pfam" id="PF04515">
    <property type="entry name" value="Choline_transpo"/>
    <property type="match status" value="1"/>
</dbReference>
<name>A0A813FRK3_POLGL</name>
<evidence type="ECO:0000256" key="6">
    <source>
        <dbReference type="ARBA" id="ARBA00022840"/>
    </source>
</evidence>
<dbReference type="Pfam" id="PF10609">
    <property type="entry name" value="ParA"/>
    <property type="match status" value="1"/>
</dbReference>
<keyword evidence="4" id="KW-0479">Metal-binding</keyword>
<evidence type="ECO:0000256" key="11">
    <source>
        <dbReference type="ARBA" id="ARBA00024036"/>
    </source>
</evidence>
<keyword evidence="3 13" id="KW-0812">Transmembrane</keyword>
<dbReference type="InterPro" id="IPR027417">
    <property type="entry name" value="P-loop_NTPase"/>
</dbReference>
<keyword evidence="10 13" id="KW-0472">Membrane</keyword>
<dbReference type="InterPro" id="IPR002744">
    <property type="entry name" value="MIP18-like"/>
</dbReference>
<feature type="repeat" description="PPR" evidence="12">
    <location>
        <begin position="1091"/>
        <end position="1125"/>
    </location>
</feature>
<dbReference type="InterPro" id="IPR007603">
    <property type="entry name" value="Choline_transptr-like"/>
</dbReference>
<evidence type="ECO:0000256" key="3">
    <source>
        <dbReference type="ARBA" id="ARBA00022692"/>
    </source>
</evidence>
<evidence type="ECO:0000256" key="13">
    <source>
        <dbReference type="SAM" id="Phobius"/>
    </source>
</evidence>
<dbReference type="GO" id="GO:0016226">
    <property type="term" value="P:iron-sulfur cluster assembly"/>
    <property type="evidence" value="ECO:0007669"/>
    <property type="project" value="InterPro"/>
</dbReference>
<reference evidence="15" key="1">
    <citation type="submission" date="2021-02" db="EMBL/GenBank/DDBJ databases">
        <authorList>
            <person name="Dougan E. K."/>
            <person name="Rhodes N."/>
            <person name="Thang M."/>
            <person name="Chan C."/>
        </authorList>
    </citation>
    <scope>NUCLEOTIDE SEQUENCE</scope>
</reference>
<keyword evidence="8" id="KW-0408">Iron</keyword>
<organism evidence="15 16">
    <name type="scientific">Polarella glacialis</name>
    <name type="common">Dinoflagellate</name>
    <dbReference type="NCBI Taxonomy" id="89957"/>
    <lineage>
        <taxon>Eukaryota</taxon>
        <taxon>Sar</taxon>
        <taxon>Alveolata</taxon>
        <taxon>Dinophyceae</taxon>
        <taxon>Suessiales</taxon>
        <taxon>Suessiaceae</taxon>
        <taxon>Polarella</taxon>
    </lineage>
</organism>
<comment type="caution">
    <text evidence="15">The sequence shown here is derived from an EMBL/GenBank/DDBJ whole genome shotgun (WGS) entry which is preliminary data.</text>
</comment>
<evidence type="ECO:0000256" key="2">
    <source>
        <dbReference type="ARBA" id="ARBA00007168"/>
    </source>
</evidence>
<feature type="transmembrane region" description="Helical" evidence="13">
    <location>
        <begin position="411"/>
        <end position="434"/>
    </location>
</feature>
<dbReference type="PROSITE" id="PS51375">
    <property type="entry name" value="PPR"/>
    <property type="match status" value="2"/>
</dbReference>
<sequence>MDHEGNLCGVGAMADSPLIFFPDLQNDFAKDPALKTRYGLCVSSCPAQGDMVNDYGSNPRQTEWLAIQPSFAVFHRCVPYDQPANNSGTLLCAFPACQATAGDPQNPQQVCGLSRDGTSKYWLLERPDWSMQDGWRAEGADEALVAARTAMASTAPLNPQAAACLQRLSRESQVALRPSDAGASYKMFTQITSPAFTFSSSISDNLDFVLGLGLGGAALVSLLIMLLFPMFAQVVLLLLLLLLFTTLIATDYILFVQAGIASGKTGDQFKAFLESNLAIDVPSGAAQLLQQTSNDENMKQLFAWAAFLLAILIAFLVCMVISMAKQFRQLVALIKEAGNTVRTIPSLIIMPFLLFGSMAIFASLLSAGLLGVATARQEKVQDLLDALHMHDAQAFQSLQTGAGLVLLVGFLWIYFFHVAVFTTTVALTVSRWYFRGDLQAHRVCPTLGGCLGLPLVVSLCQVFRYHLGSLALGSLLMTVVTIPRLVLEYIDHHTQEATEQNALARSIMCVTRCLLGCLHCCLKFITEYAYVYVAVVGEPFWRSSKQSFSLFAKYPVQVGLNKLTCAALGYLMCVAVPLMMALVAFFRVGNDWVTFQSCAVAIVLLSYLITRMAVGVYDVCVTTLFVCAMRDEEYCGGEHMTLSLRRACGLTVSGQDDTCGKRPPLSHAALPEVRDALNGTDTNHPLPAYNYKVFTGQPFKEFGRRWQVTCQHRWSQPSEHQSRVQMANVRKRKCPQILLLVVVAATASADHPIERSTVERKVSTPLHTLKRWTPWTFLALREHRRALCTHAKGDGTGTDAPLTAVQEVTRQLREVKDPGLGADVVACGFVGNVKADRETGEVTLGLEVSTYEAQIREQVKKLPWVKKLEIKVRTPLGGKAADDASKSGRPMPKTPPCLENVKSIIGVSSCKGGVGKSTVAVNLAWALHAQGHKVGIFDCDVHGPSLPVMVQIKDNPEPQMRMYQDEEKKKHIVPIVHPETGIKMVSFGYCGKAAVMRGSMVTGLIAQLMTQTDWGELDYLVLDMPPGTGDIHLTLAQVCQITAAVIVTTPQRLSVIDVERGAAISACGRGLQVGFALRLLDEMSLLRLGPNAVSLNAAASALERRGRWQEALEMLGRMRSAGAGSGGPDVVGFSSVLSACGRAAQWRHALALLEEMGETRVRPNVVSYTAAINACERGRAWVSALTLLGVMCAARLAPNAATLHAALGGSGLSHGGWRPALELLALMRQRRIRANAVACGSAVSACELAMQLAASKSPLASLLHFARSWATRGCDVQQSLQAEAASHAALACAAVSSRLRRAAGVDVLRPTELALRRRVAVPAVASLKALASRSAQSQPGPGPFSVAQSQQVYHELLCTSSLRQAFSHREALDKTAWDELGVGVGPGQDSQEAAEAKAAAMAQLATDAACEEALARPTIRSEAPSVRAIAVGVAFSLPLLDAFQPPLLGGDFQGPGPAELLRHDARPAKPHMSPCGGRCSSDTGVPFVTNSETAKSAAAEMNRLADAVVSETKKIHENKTRPQMTWDEERQVLRMQLPNGQEFGISPQELRLRDKGAGGATPAPPGVHPAEIRDMGNYAIVIRWSDGVVQVAPHRQLIEGDEKGPMPRILLDA</sequence>
<evidence type="ECO:0000256" key="12">
    <source>
        <dbReference type="PROSITE-ProRule" id="PRU00708"/>
    </source>
</evidence>
<evidence type="ECO:0000313" key="16">
    <source>
        <dbReference type="Proteomes" id="UP000654075"/>
    </source>
</evidence>
<dbReference type="InterPro" id="IPR019591">
    <property type="entry name" value="Mrp/NBP35_ATP-bd"/>
</dbReference>
<feature type="transmembrane region" description="Helical" evidence="13">
    <location>
        <begin position="502"/>
        <end position="525"/>
    </location>
</feature>
<proteinExistence type="inferred from homology"/>
<feature type="transmembrane region" description="Helical" evidence="13">
    <location>
        <begin position="567"/>
        <end position="586"/>
    </location>
</feature>
<feature type="repeat" description="PPR" evidence="12">
    <location>
        <begin position="1129"/>
        <end position="1163"/>
    </location>
</feature>
<dbReference type="Gene3D" id="3.40.50.300">
    <property type="entry name" value="P-loop containing nucleotide triphosphate hydrolases"/>
    <property type="match status" value="1"/>
</dbReference>
<evidence type="ECO:0000256" key="9">
    <source>
        <dbReference type="ARBA" id="ARBA00023014"/>
    </source>
</evidence>
<dbReference type="SUPFAM" id="SSF52540">
    <property type="entry name" value="P-loop containing nucleoside triphosphate hydrolases"/>
    <property type="match status" value="1"/>
</dbReference>
<keyword evidence="5" id="KW-0547">Nucleotide-binding</keyword>
<dbReference type="InterPro" id="IPR011990">
    <property type="entry name" value="TPR-like_helical_dom_sf"/>
</dbReference>